<dbReference type="Proteomes" id="UP001528672">
    <property type="component" value="Unassembled WGS sequence"/>
</dbReference>
<evidence type="ECO:0000256" key="1">
    <source>
        <dbReference type="ARBA" id="ARBA00022741"/>
    </source>
</evidence>
<dbReference type="EMBL" id="JAQSIO010000002">
    <property type="protein sequence ID" value="MDD0814641.1"/>
    <property type="molecule type" value="Genomic_DNA"/>
</dbReference>
<dbReference type="InterPro" id="IPR011990">
    <property type="entry name" value="TPR-like_helical_dom_sf"/>
</dbReference>
<name>A0ABT5MDZ9_9BURK</name>
<dbReference type="InterPro" id="IPR041664">
    <property type="entry name" value="AAA_16"/>
</dbReference>
<evidence type="ECO:0000313" key="5">
    <source>
        <dbReference type="Proteomes" id="UP001528672"/>
    </source>
</evidence>
<dbReference type="SMART" id="SM00044">
    <property type="entry name" value="CYCc"/>
    <property type="match status" value="1"/>
</dbReference>
<feature type="domain" description="Guanylate cyclase" evidence="3">
    <location>
        <begin position="50"/>
        <end position="182"/>
    </location>
</feature>
<dbReference type="RefSeq" id="WP_273926283.1">
    <property type="nucleotide sequence ID" value="NZ_JAQSIO010000002.1"/>
</dbReference>
<protein>
    <submittedName>
        <fullName evidence="4">Adenylate/guanylate cyclase domain-containing protein</fullName>
    </submittedName>
</protein>
<dbReference type="Gene3D" id="3.40.50.300">
    <property type="entry name" value="P-loop containing nucleotide triphosphate hydrolases"/>
    <property type="match status" value="1"/>
</dbReference>
<dbReference type="Gene3D" id="3.30.70.1230">
    <property type="entry name" value="Nucleotide cyclase"/>
    <property type="match status" value="1"/>
</dbReference>
<keyword evidence="2" id="KW-0067">ATP-binding</keyword>
<evidence type="ECO:0000313" key="4">
    <source>
        <dbReference type="EMBL" id="MDD0814641.1"/>
    </source>
</evidence>
<dbReference type="Pfam" id="PF13191">
    <property type="entry name" value="AAA_16"/>
    <property type="match status" value="1"/>
</dbReference>
<dbReference type="PROSITE" id="PS50125">
    <property type="entry name" value="GUANYLATE_CYCLASE_2"/>
    <property type="match status" value="1"/>
</dbReference>
<dbReference type="CDD" id="cd07302">
    <property type="entry name" value="CHD"/>
    <property type="match status" value="1"/>
</dbReference>
<keyword evidence="5" id="KW-1185">Reference proteome</keyword>
<proteinExistence type="predicted"/>
<organism evidence="4 5">
    <name type="scientific">Curvibacter microcysteis</name>
    <dbReference type="NCBI Taxonomy" id="3026419"/>
    <lineage>
        <taxon>Bacteria</taxon>
        <taxon>Pseudomonadati</taxon>
        <taxon>Pseudomonadota</taxon>
        <taxon>Betaproteobacteria</taxon>
        <taxon>Burkholderiales</taxon>
        <taxon>Comamonadaceae</taxon>
        <taxon>Curvibacter</taxon>
    </lineage>
</organism>
<evidence type="ECO:0000256" key="2">
    <source>
        <dbReference type="ARBA" id="ARBA00022840"/>
    </source>
</evidence>
<dbReference type="SUPFAM" id="SSF55073">
    <property type="entry name" value="Nucleotide cyclase"/>
    <property type="match status" value="1"/>
</dbReference>
<dbReference type="InterPro" id="IPR001054">
    <property type="entry name" value="A/G_cyclase"/>
</dbReference>
<dbReference type="PANTHER" id="PTHR16305">
    <property type="entry name" value="TESTICULAR SOLUBLE ADENYLYL CYCLASE"/>
    <property type="match status" value="1"/>
</dbReference>
<dbReference type="PANTHER" id="PTHR16305:SF28">
    <property type="entry name" value="GUANYLATE CYCLASE DOMAIN-CONTAINING PROTEIN"/>
    <property type="match status" value="1"/>
</dbReference>
<dbReference type="SUPFAM" id="SSF52540">
    <property type="entry name" value="P-loop containing nucleoside triphosphate hydrolases"/>
    <property type="match status" value="1"/>
</dbReference>
<dbReference type="SUPFAM" id="SSF48452">
    <property type="entry name" value="TPR-like"/>
    <property type="match status" value="1"/>
</dbReference>
<reference evidence="4 5" key="1">
    <citation type="submission" date="2023-02" db="EMBL/GenBank/DDBJ databases">
        <title>Bacterial whole genome sequence for Curvibacter sp. HBC28.</title>
        <authorList>
            <person name="Le V."/>
            <person name="Ko S.-R."/>
            <person name="Ahn C.-Y."/>
            <person name="Oh H.-M."/>
        </authorList>
    </citation>
    <scope>NUCLEOTIDE SEQUENCE [LARGE SCALE GENOMIC DNA]</scope>
    <source>
        <strain evidence="4 5">HBC28</strain>
    </source>
</reference>
<dbReference type="Pfam" id="PF00211">
    <property type="entry name" value="Guanylate_cyc"/>
    <property type="match status" value="1"/>
</dbReference>
<sequence>MNRYHPDAASAMRCPICAEGVAATHRFCSACGARLGAVEADQAVEKRYITVLFCDLVDSTALAGAVDAEDLREIFQAYQASCLDIVAQFDGHVAQVLGDGLLVYFGYPRAQEAAAARALHTARGIVAMLPRLSARLRHLTTLALQVRIGIHTGMVVVGDVGSGERRERLAIGEVPHIAARLQACAQANEVVVSEATRRAIREDQNWQALGPLNLRGVTHPVVAHRLSPEPWAASRSVPGWHPTLTGRPADRALLEQAWRQVQAGLLAPPCPDACRSVLITGEPGLGKSHLLMGLCRRVQAQGARAWVWRCSPHHQASEWHAVLEGLEADLGLSQATGAEQRHAVWCAQRPAGWAPDGEDARLLARLLRAEDPAQSGQWTWPAAVLKQRSEAALLRGLRAWSAQQPLLLALEDLHWADPSTLALARALQEDPGPACLLVLTQRPPTEPPPALPASTQSVVLDRLKPEEAEALLLQCTEGKPLPPEVQRRILENTDGVPLFIEEFTRTVLESDLLKETAQGYELRGPLPTALIPDNLRDSLSTRLDRLEAGRAVARRASVIGRRFERALLQALCGNDPALVQQGLNELLAAGLVRPLDESGQRYEFKHALVQAAAYDTLLRRDHHLLHGLLANELARQQPELLQRQPELLAHHHTEAQQWAPAVQLWLRAGQHALSRSANLEALSHLRAGLALIRHLPPDEGARLELSLLGLMAPALKVTRGFTAPELEALYARVEALCQVLPDRPEMFVALNGLWGYRQVKGQQQGLIALAQQNLAFVERAGTPTMLAQAVFSVGVSQLWSGQFRQANDSLWRAVQVYDPVRDAHTAQVYGSDPRVAAECYRSYALFAMGLADQAEAAIERAADWAQRLDHPFSRTWGVVFRSGFDVMRHEPHRVLAEVDRHIAHCREVGHVFWLATTLATRAWAWAMTGRRQEGIEGLRAALAFQASIGAGVIQPQWRCKLAEALMLDGQLEQAELEIDSALATSLAHEDLFGRSDILRVRGEIAWRRHPDQPDLAHARLQEALAMAQQLDYKPWALRIATSLWRLADAHGTPRPPLPELLAELHEGQGSWALRDARAALRSTHAALSQPPA</sequence>
<dbReference type="InterPro" id="IPR029787">
    <property type="entry name" value="Nucleotide_cyclase"/>
</dbReference>
<evidence type="ECO:0000259" key="3">
    <source>
        <dbReference type="PROSITE" id="PS50125"/>
    </source>
</evidence>
<gene>
    <name evidence="4" type="ORF">PSQ39_08375</name>
</gene>
<keyword evidence="1" id="KW-0547">Nucleotide-binding</keyword>
<accession>A0ABT5MDZ9</accession>
<dbReference type="Gene3D" id="1.25.40.10">
    <property type="entry name" value="Tetratricopeptide repeat domain"/>
    <property type="match status" value="1"/>
</dbReference>
<comment type="caution">
    <text evidence="4">The sequence shown here is derived from an EMBL/GenBank/DDBJ whole genome shotgun (WGS) entry which is preliminary data.</text>
</comment>
<dbReference type="InterPro" id="IPR027417">
    <property type="entry name" value="P-loop_NTPase"/>
</dbReference>